<organism evidence="1 2">
    <name type="scientific">Sporormia fimetaria CBS 119925</name>
    <dbReference type="NCBI Taxonomy" id="1340428"/>
    <lineage>
        <taxon>Eukaryota</taxon>
        <taxon>Fungi</taxon>
        <taxon>Dikarya</taxon>
        <taxon>Ascomycota</taxon>
        <taxon>Pezizomycotina</taxon>
        <taxon>Dothideomycetes</taxon>
        <taxon>Pleosporomycetidae</taxon>
        <taxon>Pleosporales</taxon>
        <taxon>Sporormiaceae</taxon>
        <taxon>Sporormia</taxon>
    </lineage>
</organism>
<reference evidence="1" key="1">
    <citation type="journal article" date="2020" name="Stud. Mycol.">
        <title>101 Dothideomycetes genomes: a test case for predicting lifestyles and emergence of pathogens.</title>
        <authorList>
            <person name="Haridas S."/>
            <person name="Albert R."/>
            <person name="Binder M."/>
            <person name="Bloem J."/>
            <person name="Labutti K."/>
            <person name="Salamov A."/>
            <person name="Andreopoulos B."/>
            <person name="Baker S."/>
            <person name="Barry K."/>
            <person name="Bills G."/>
            <person name="Bluhm B."/>
            <person name="Cannon C."/>
            <person name="Castanera R."/>
            <person name="Culley D."/>
            <person name="Daum C."/>
            <person name="Ezra D."/>
            <person name="Gonzalez J."/>
            <person name="Henrissat B."/>
            <person name="Kuo A."/>
            <person name="Liang C."/>
            <person name="Lipzen A."/>
            <person name="Lutzoni F."/>
            <person name="Magnuson J."/>
            <person name="Mondo S."/>
            <person name="Nolan M."/>
            <person name="Ohm R."/>
            <person name="Pangilinan J."/>
            <person name="Park H.-J."/>
            <person name="Ramirez L."/>
            <person name="Alfaro M."/>
            <person name="Sun H."/>
            <person name="Tritt A."/>
            <person name="Yoshinaga Y."/>
            <person name="Zwiers L.-H."/>
            <person name="Turgeon B."/>
            <person name="Goodwin S."/>
            <person name="Spatafora J."/>
            <person name="Crous P."/>
            <person name="Grigoriev I."/>
        </authorList>
    </citation>
    <scope>NUCLEOTIDE SEQUENCE</scope>
    <source>
        <strain evidence="1">CBS 119925</strain>
    </source>
</reference>
<dbReference type="AlphaFoldDB" id="A0A6A6VGG6"/>
<dbReference type="Proteomes" id="UP000799440">
    <property type="component" value="Unassembled WGS sequence"/>
</dbReference>
<gene>
    <name evidence="1" type="ORF">M011DRAFT_466688</name>
</gene>
<protein>
    <submittedName>
        <fullName evidence="1">Uncharacterized protein</fullName>
    </submittedName>
</protein>
<name>A0A6A6VGG6_9PLEO</name>
<evidence type="ECO:0000313" key="1">
    <source>
        <dbReference type="EMBL" id="KAF2748281.1"/>
    </source>
</evidence>
<accession>A0A6A6VGG6</accession>
<evidence type="ECO:0000313" key="2">
    <source>
        <dbReference type="Proteomes" id="UP000799440"/>
    </source>
</evidence>
<dbReference type="EMBL" id="MU006569">
    <property type="protein sequence ID" value="KAF2748281.1"/>
    <property type="molecule type" value="Genomic_DNA"/>
</dbReference>
<sequence length="315" mass="35777">MALDTLSKTCRQFRANLLEYRNQLIKNTLRCVFEDQPFVAQNSYRLTNGKFARCARDMVRECRRCSIAVCRNCITKPLSRSTLEARHRRLCQICLEAPLSLLTALHRDLASGDTSASLALPEDNVEINEDPAFRAFTARAFERDPCSCEEMIWICHKCGQSMRKDDNMYVRAWSWRTRYSHYLGGVGTGAGEGNEGVECGRGAHCLAAKLTEHEIECNAETLASLEGDSPDRWKGTSYHAQEIEAVGGGFKMKSKKYVRVGQCVKIYEDERDRSIQCLEREVSGRLRSWCSWCDRVIPGKRDLGRPAEDELTTKP</sequence>
<keyword evidence="2" id="KW-1185">Reference proteome</keyword>
<proteinExistence type="predicted"/>
<dbReference type="OrthoDB" id="5288318at2759"/>